<dbReference type="PANTHER" id="PTHR27007">
    <property type="match status" value="1"/>
</dbReference>
<dbReference type="FunFam" id="3.30.200.20:FF:000168">
    <property type="entry name" value="L-type lectin-domain containing receptor kinase IX.1"/>
    <property type="match status" value="1"/>
</dbReference>
<proteinExistence type="predicted"/>
<keyword evidence="2 3" id="KW-0067">ATP-binding</keyword>
<keyword evidence="6" id="KW-1185">Reference proteome</keyword>
<name>A0AAU9RMM2_THLAR</name>
<evidence type="ECO:0000313" key="5">
    <source>
        <dbReference type="EMBL" id="CAH2042936.1"/>
    </source>
</evidence>
<accession>A0AAU9RMM2</accession>
<dbReference type="Proteomes" id="UP000836841">
    <property type="component" value="Unassembled WGS sequence"/>
</dbReference>
<dbReference type="InterPro" id="IPR050528">
    <property type="entry name" value="L-type_Lectin-RKs"/>
</dbReference>
<dbReference type="InterPro" id="IPR017441">
    <property type="entry name" value="Protein_kinase_ATP_BS"/>
</dbReference>
<evidence type="ECO:0000256" key="3">
    <source>
        <dbReference type="PROSITE-ProRule" id="PRU10141"/>
    </source>
</evidence>
<dbReference type="GO" id="GO:0005524">
    <property type="term" value="F:ATP binding"/>
    <property type="evidence" value="ECO:0007669"/>
    <property type="project" value="UniProtKB-UniRule"/>
</dbReference>
<dbReference type="EMBL" id="CAJVSB020000230">
    <property type="protein sequence ID" value="CAH2042936.1"/>
    <property type="molecule type" value="Genomic_DNA"/>
</dbReference>
<gene>
    <name evidence="5" type="ORF">TAV2_LOCUS4906</name>
</gene>
<sequence>MGSCNRVGPWIVGFGGFDWIWLVEEEKRKEEENSGFDMPMNDEFERGSGPKFTYNQLSRSTNNFAEEYKLGEGGFGGVYKGFLRELNSYVAVKRISKGSKQGIKEYASTVKIISRLRHRNLVQLIGWCQENSSLSMSSWKM</sequence>
<reference evidence="5 6" key="1">
    <citation type="submission" date="2022-03" db="EMBL/GenBank/DDBJ databases">
        <authorList>
            <person name="Nunn A."/>
            <person name="Chopra R."/>
            <person name="Nunn A."/>
            <person name="Contreras Garrido A."/>
        </authorList>
    </citation>
    <scope>NUCLEOTIDE SEQUENCE [LARGE SCALE GENOMIC DNA]</scope>
</reference>
<evidence type="ECO:0000259" key="4">
    <source>
        <dbReference type="PROSITE" id="PS50011"/>
    </source>
</evidence>
<feature type="binding site" evidence="3">
    <location>
        <position position="93"/>
    </location>
    <ligand>
        <name>ATP</name>
        <dbReference type="ChEBI" id="CHEBI:30616"/>
    </ligand>
</feature>
<dbReference type="InterPro" id="IPR011009">
    <property type="entry name" value="Kinase-like_dom_sf"/>
</dbReference>
<dbReference type="PROSITE" id="PS50011">
    <property type="entry name" value="PROTEIN_KINASE_DOM"/>
    <property type="match status" value="1"/>
</dbReference>
<organism evidence="5 6">
    <name type="scientific">Thlaspi arvense</name>
    <name type="common">Field penny-cress</name>
    <dbReference type="NCBI Taxonomy" id="13288"/>
    <lineage>
        <taxon>Eukaryota</taxon>
        <taxon>Viridiplantae</taxon>
        <taxon>Streptophyta</taxon>
        <taxon>Embryophyta</taxon>
        <taxon>Tracheophyta</taxon>
        <taxon>Spermatophyta</taxon>
        <taxon>Magnoliopsida</taxon>
        <taxon>eudicotyledons</taxon>
        <taxon>Gunneridae</taxon>
        <taxon>Pentapetalae</taxon>
        <taxon>rosids</taxon>
        <taxon>malvids</taxon>
        <taxon>Brassicales</taxon>
        <taxon>Brassicaceae</taxon>
        <taxon>Thlaspideae</taxon>
        <taxon>Thlaspi</taxon>
    </lineage>
</organism>
<dbReference type="PROSITE" id="PS00107">
    <property type="entry name" value="PROTEIN_KINASE_ATP"/>
    <property type="match status" value="1"/>
</dbReference>
<dbReference type="InterPro" id="IPR000719">
    <property type="entry name" value="Prot_kinase_dom"/>
</dbReference>
<dbReference type="Pfam" id="PF00069">
    <property type="entry name" value="Pkinase"/>
    <property type="match status" value="1"/>
</dbReference>
<evidence type="ECO:0000256" key="2">
    <source>
        <dbReference type="ARBA" id="ARBA00022840"/>
    </source>
</evidence>
<evidence type="ECO:0000256" key="1">
    <source>
        <dbReference type="ARBA" id="ARBA00022741"/>
    </source>
</evidence>
<protein>
    <recommendedName>
        <fullName evidence="4">Protein kinase domain-containing protein</fullName>
    </recommendedName>
</protein>
<dbReference type="Gene3D" id="3.30.200.20">
    <property type="entry name" value="Phosphorylase Kinase, domain 1"/>
    <property type="match status" value="1"/>
</dbReference>
<evidence type="ECO:0000313" key="6">
    <source>
        <dbReference type="Proteomes" id="UP000836841"/>
    </source>
</evidence>
<dbReference type="SUPFAM" id="SSF56112">
    <property type="entry name" value="Protein kinase-like (PK-like)"/>
    <property type="match status" value="1"/>
</dbReference>
<dbReference type="AlphaFoldDB" id="A0AAU9RMM2"/>
<comment type="caution">
    <text evidence="5">The sequence shown here is derived from an EMBL/GenBank/DDBJ whole genome shotgun (WGS) entry which is preliminary data.</text>
</comment>
<dbReference type="GO" id="GO:0004672">
    <property type="term" value="F:protein kinase activity"/>
    <property type="evidence" value="ECO:0007669"/>
    <property type="project" value="InterPro"/>
</dbReference>
<keyword evidence="1 3" id="KW-0547">Nucleotide-binding</keyword>
<feature type="domain" description="Protein kinase" evidence="4">
    <location>
        <begin position="64"/>
        <end position="141"/>
    </location>
</feature>